<comment type="pathway">
    <text evidence="1 7">Amino-acid biosynthesis; L-proline biosynthesis; L-glutamate 5-semialdehyde from L-glutamate: step 2/2.</text>
</comment>
<dbReference type="GO" id="GO:0055129">
    <property type="term" value="P:L-proline biosynthetic process"/>
    <property type="evidence" value="ECO:0007669"/>
    <property type="project" value="UniProtKB-UniRule"/>
</dbReference>
<dbReference type="Gene3D" id="3.40.309.10">
    <property type="entry name" value="Aldehyde Dehydrogenase, Chain A, domain 2"/>
    <property type="match status" value="1"/>
</dbReference>
<dbReference type="GO" id="GO:0050661">
    <property type="term" value="F:NADP binding"/>
    <property type="evidence" value="ECO:0007669"/>
    <property type="project" value="InterPro"/>
</dbReference>
<dbReference type="RefSeq" id="WP_110987430.1">
    <property type="nucleotide sequence ID" value="NZ_CAWNWM010000012.1"/>
</dbReference>
<evidence type="ECO:0000256" key="3">
    <source>
        <dbReference type="ARBA" id="ARBA00022650"/>
    </source>
</evidence>
<keyword evidence="4 7" id="KW-0521">NADP</keyword>
<proteinExistence type="inferred from homology"/>
<evidence type="ECO:0000313" key="9">
    <source>
        <dbReference type="Proteomes" id="UP000248857"/>
    </source>
</evidence>
<dbReference type="InterPro" id="IPR012134">
    <property type="entry name" value="Glu-5-SA_DH"/>
</dbReference>
<dbReference type="EC" id="1.2.1.41" evidence="7"/>
<dbReference type="EMBL" id="PQWO01000012">
    <property type="protein sequence ID" value="PZD72037.1"/>
    <property type="molecule type" value="Genomic_DNA"/>
</dbReference>
<comment type="caution">
    <text evidence="8">The sequence shown here is derived from an EMBL/GenBank/DDBJ whole genome shotgun (WGS) entry which is preliminary data.</text>
</comment>
<dbReference type="AlphaFoldDB" id="A0A2W1JTV6"/>
<accession>A0A2W1JTV6</accession>
<protein>
    <recommendedName>
        <fullName evidence="7">Gamma-glutamyl phosphate reductase</fullName>
        <shortName evidence="7">GPR</shortName>
        <ecNumber evidence="7">1.2.1.41</ecNumber>
    </recommendedName>
    <alternativeName>
        <fullName evidence="7">Glutamate-5-semialdehyde dehydrogenase</fullName>
    </alternativeName>
    <alternativeName>
        <fullName evidence="7">Glutamyl-gamma-semialdehyde dehydrogenase</fullName>
        <shortName evidence="7">GSA dehydrogenase</shortName>
    </alternativeName>
</protein>
<dbReference type="InterPro" id="IPR016162">
    <property type="entry name" value="Ald_DH_N"/>
</dbReference>
<dbReference type="PANTHER" id="PTHR11063">
    <property type="entry name" value="GLUTAMATE SEMIALDEHYDE DEHYDROGENASE"/>
    <property type="match status" value="1"/>
</dbReference>
<dbReference type="InterPro" id="IPR000965">
    <property type="entry name" value="GPR_dom"/>
</dbReference>
<comment type="similarity">
    <text evidence="7">Belongs to the gamma-glutamyl phosphate reductase family.</text>
</comment>
<keyword evidence="9" id="KW-1185">Reference proteome</keyword>
<dbReference type="PANTHER" id="PTHR11063:SF8">
    <property type="entry name" value="DELTA-1-PYRROLINE-5-CARBOXYLATE SYNTHASE"/>
    <property type="match status" value="1"/>
</dbReference>
<keyword evidence="5 7" id="KW-0560">Oxidoreductase</keyword>
<dbReference type="OrthoDB" id="502371at2"/>
<keyword evidence="7" id="KW-0963">Cytoplasm</keyword>
<dbReference type="UniPathway" id="UPA00098">
    <property type="reaction ID" value="UER00360"/>
</dbReference>
<evidence type="ECO:0000256" key="5">
    <source>
        <dbReference type="ARBA" id="ARBA00023002"/>
    </source>
</evidence>
<dbReference type="Gene3D" id="3.40.605.10">
    <property type="entry name" value="Aldehyde Dehydrogenase, Chain A, domain 1"/>
    <property type="match status" value="1"/>
</dbReference>
<comment type="catalytic activity">
    <reaction evidence="6 7">
        <text>L-glutamate 5-semialdehyde + phosphate + NADP(+) = L-glutamyl 5-phosphate + NADPH + H(+)</text>
        <dbReference type="Rhea" id="RHEA:19541"/>
        <dbReference type="ChEBI" id="CHEBI:15378"/>
        <dbReference type="ChEBI" id="CHEBI:43474"/>
        <dbReference type="ChEBI" id="CHEBI:57783"/>
        <dbReference type="ChEBI" id="CHEBI:58066"/>
        <dbReference type="ChEBI" id="CHEBI:58274"/>
        <dbReference type="ChEBI" id="CHEBI:58349"/>
        <dbReference type="EC" id="1.2.1.41"/>
    </reaction>
</comment>
<dbReference type="GO" id="GO:0004350">
    <property type="term" value="F:glutamate-5-semialdehyde dehydrogenase activity"/>
    <property type="evidence" value="ECO:0007669"/>
    <property type="project" value="UniProtKB-UniRule"/>
</dbReference>
<dbReference type="PIRSF" id="PIRSF000151">
    <property type="entry name" value="GPR"/>
    <property type="match status" value="1"/>
</dbReference>
<comment type="function">
    <text evidence="7">Catalyzes the NADPH-dependent reduction of L-glutamate 5-phosphate into L-glutamate 5-semialdehyde and phosphate. The product spontaneously undergoes cyclization to form 1-pyrroline-5-carboxylate.</text>
</comment>
<gene>
    <name evidence="8" type="primary">proA_3</name>
    <name evidence="7" type="synonym">proA</name>
    <name evidence="8" type="ORF">C1752_04027</name>
</gene>
<organism evidence="8 9">
    <name type="scientific">Acaryochloris thomasi RCC1774</name>
    <dbReference type="NCBI Taxonomy" id="1764569"/>
    <lineage>
        <taxon>Bacteria</taxon>
        <taxon>Bacillati</taxon>
        <taxon>Cyanobacteriota</taxon>
        <taxon>Cyanophyceae</taxon>
        <taxon>Acaryochloridales</taxon>
        <taxon>Acaryochloridaceae</taxon>
        <taxon>Acaryochloris</taxon>
        <taxon>Acaryochloris thomasi</taxon>
    </lineage>
</organism>
<evidence type="ECO:0000313" key="8">
    <source>
        <dbReference type="EMBL" id="PZD72037.1"/>
    </source>
</evidence>
<dbReference type="Proteomes" id="UP000248857">
    <property type="component" value="Unassembled WGS sequence"/>
</dbReference>
<keyword evidence="3 7" id="KW-0641">Proline biosynthesis</keyword>
<evidence type="ECO:0000256" key="7">
    <source>
        <dbReference type="HAMAP-Rule" id="MF_00412"/>
    </source>
</evidence>
<comment type="subcellular location">
    <subcellularLocation>
        <location evidence="7">Cytoplasm</location>
    </subcellularLocation>
</comment>
<reference evidence="8 9" key="1">
    <citation type="journal article" date="2018" name="Sci. Rep.">
        <title>A novel species of the marine cyanobacterium Acaryochloris with a unique pigment content and lifestyle.</title>
        <authorList>
            <person name="Partensky F."/>
            <person name="Six C."/>
            <person name="Ratin M."/>
            <person name="Garczarek L."/>
            <person name="Vaulot D."/>
            <person name="Probert I."/>
            <person name="Calteau A."/>
            <person name="Gourvil P."/>
            <person name="Marie D."/>
            <person name="Grebert T."/>
            <person name="Bouchier C."/>
            <person name="Le Panse S."/>
            <person name="Gachenot M."/>
            <person name="Rodriguez F."/>
            <person name="Garrido J.L."/>
        </authorList>
    </citation>
    <scope>NUCLEOTIDE SEQUENCE [LARGE SCALE GENOMIC DNA]</scope>
    <source>
        <strain evidence="8 9">RCC1774</strain>
    </source>
</reference>
<name>A0A2W1JTV6_9CYAN</name>
<evidence type="ECO:0000256" key="4">
    <source>
        <dbReference type="ARBA" id="ARBA00022857"/>
    </source>
</evidence>
<evidence type="ECO:0000256" key="6">
    <source>
        <dbReference type="ARBA" id="ARBA00049024"/>
    </source>
</evidence>
<keyword evidence="2 7" id="KW-0028">Amino-acid biosynthesis</keyword>
<sequence length="416" mass="45604">MDASSTADPATTLHQIRRAATTLGKADSQTRNQAIQRLAEALREHQNELLEANTLDLEMSRELAVPSIVLNWLKLTPERLSRVGAILDQLVHLPDPLVSRPTVLPAAQGYARATPLGIVGFVYEAFPELPLLLAAMCWKTGNGLLLQGDMASRNSNQFVVELLQQILSQTKLPEACVQVSSSDLNQGMQNLAAVDLVIPYGRPRFIQQIHQQAKVPTLCPTIGNCYLYWSESCNSEQARCLILDSHIGCPEAINAIEKVLIPPSLKTSRLTLLWGALKEQGFELRGDAEMVAEFPDLTLATKEEWHQPYLQKTVAFRRVADLDHAVQWINLHSHGQADCLATESYAESRQFALSIQSATTYINASPRFSRQCGGPQGTVAFGTCSRRSLYPGVISLQTLLATKQIIQGDGGVGTSP</sequence>
<dbReference type="SUPFAM" id="SSF53720">
    <property type="entry name" value="ALDH-like"/>
    <property type="match status" value="1"/>
</dbReference>
<evidence type="ECO:0000256" key="2">
    <source>
        <dbReference type="ARBA" id="ARBA00022605"/>
    </source>
</evidence>
<dbReference type="HAMAP" id="MF_00412">
    <property type="entry name" value="ProA"/>
    <property type="match status" value="1"/>
</dbReference>
<dbReference type="GO" id="GO:0005737">
    <property type="term" value="C:cytoplasm"/>
    <property type="evidence" value="ECO:0007669"/>
    <property type="project" value="UniProtKB-SubCell"/>
</dbReference>
<dbReference type="InterPro" id="IPR016163">
    <property type="entry name" value="Ald_DH_C"/>
</dbReference>
<dbReference type="InterPro" id="IPR016161">
    <property type="entry name" value="Ald_DH/histidinol_DH"/>
</dbReference>
<evidence type="ECO:0000256" key="1">
    <source>
        <dbReference type="ARBA" id="ARBA00004985"/>
    </source>
</evidence>